<dbReference type="Gene3D" id="3.40.50.10140">
    <property type="entry name" value="Toll/interleukin-1 receptor homology (TIR) domain"/>
    <property type="match status" value="1"/>
</dbReference>
<dbReference type="EnsemblMetazoa" id="XM_022809522">
    <property type="protein sequence ID" value="XP_022665257"/>
    <property type="gene ID" value="LOC111252099"/>
</dbReference>
<dbReference type="Gene3D" id="3.40.50.450">
    <property type="match status" value="1"/>
</dbReference>
<organism evidence="3 4">
    <name type="scientific">Varroa destructor</name>
    <name type="common">Honeybee mite</name>
    <dbReference type="NCBI Taxonomy" id="109461"/>
    <lineage>
        <taxon>Eukaryota</taxon>
        <taxon>Metazoa</taxon>
        <taxon>Ecdysozoa</taxon>
        <taxon>Arthropoda</taxon>
        <taxon>Chelicerata</taxon>
        <taxon>Arachnida</taxon>
        <taxon>Acari</taxon>
        <taxon>Parasitiformes</taxon>
        <taxon>Mesostigmata</taxon>
        <taxon>Gamasina</taxon>
        <taxon>Dermanyssoidea</taxon>
        <taxon>Varroidae</taxon>
        <taxon>Varroa</taxon>
    </lineage>
</organism>
<evidence type="ECO:0000259" key="2">
    <source>
        <dbReference type="PROSITE" id="PS50104"/>
    </source>
</evidence>
<proteinExistence type="predicted"/>
<accession>A0A7M7KFZ7</accession>
<evidence type="ECO:0000256" key="1">
    <source>
        <dbReference type="SAM" id="MobiDB-lite"/>
    </source>
</evidence>
<feature type="domain" description="TIR" evidence="2">
    <location>
        <begin position="328"/>
        <end position="461"/>
    </location>
</feature>
<dbReference type="Pfam" id="PF13676">
    <property type="entry name" value="TIR_2"/>
    <property type="match status" value="1"/>
</dbReference>
<dbReference type="SUPFAM" id="SSF52200">
    <property type="entry name" value="Toll/Interleukin receptor TIR domain"/>
    <property type="match status" value="1"/>
</dbReference>
<dbReference type="Proteomes" id="UP000594260">
    <property type="component" value="Unplaced"/>
</dbReference>
<dbReference type="SMART" id="SM00255">
    <property type="entry name" value="TIR"/>
    <property type="match status" value="1"/>
</dbReference>
<dbReference type="AlphaFoldDB" id="A0A7M7KFZ7"/>
<dbReference type="KEGG" id="vde:111252099"/>
<dbReference type="OrthoDB" id="10062307at2759"/>
<dbReference type="InterPro" id="IPR000157">
    <property type="entry name" value="TIR_dom"/>
</dbReference>
<dbReference type="GO" id="GO:0007165">
    <property type="term" value="P:signal transduction"/>
    <property type="evidence" value="ECO:0007669"/>
    <property type="project" value="InterPro"/>
</dbReference>
<dbReference type="PANTHER" id="PTHR47508">
    <property type="entry name" value="SAM DOMAIN-CONTAINING PROTEIN-RELATED"/>
    <property type="match status" value="1"/>
</dbReference>
<sequence>MIPETSIMQHATRPANLDLETAIPRTRPLMTSTDLSLTIDAYNPDLTRRVTDGGDMADYVSGGVADIQHKICRTTAVTNSDTESGELIREPRLVIGVKFIADLARWSQDHQHGVTILGSILLDKQDEQMPGDEVRRALLCQLPEAPVRFLFLSHDGSPIKKRQECYVTLRCLIAENRSLHLVRQYEKQKVGVRSPQDRKFGYIFVENNLMLKQVRNLLWEQLLSELPKGQDVPSGPHCFDFLDSNGYPIVAKQEVLFTVLDIVNDYTITIHTVTRGSDDQVDYRARAEQPTELKEIPHLTVPRRPNALDLPRSMNRNKNGLIHQQPEGKWEILISYARKDTEEHALQLKEELTKKNLKVFLDVHEINGADDWADSLNNAIKNCKFFVPLVSPLYGITKWTNREVKMADKLEKKILPVSFVDNWPPDCLAIQLATIQYIHAYQGHTDYHDDEGYSEDLPKHDDIPCSPLHTGTKKWDPRHVKRVADNIYKIFKAECDKERKNNMRKSVKRISSMKPTSNRTSWMLQTPVEEFASFPTVIEDKEYQEAVLNEKSISSKKWNKTSTEKIDVVISAHPRDKQTADYVMKILKSRNHSVWSTTDMDNDLSKTGVVTSPTGDVSSGLSNPAFSPSQRNLVEIPETPGQTGDNNASSEYHPPTNRVGSISCDLAGHRIAQISHFLKKASQTTIIVFIISRDFLNSSVSMQQVYYCQKRKHTIVIKTENCKDMPCRWDSLMGAECIDIKRSDFKSVLEERVKNELKKPDPSSDNETEEKNICERWEFELKKMPSHDGCVYISGSTKDIDDRTASICDEVGKKLAQVSSITLLTGGFNGVPQLVARSFVEARKGSKTDSVYHLLPKKDSSRFQDDAPQSSDGTFRDAELGKTVYIGDSIKERELIVGRTFSICILIGGDARAAHEAEQFLWNDHFVIPIISTGGAAGGDHNLDAKILQSPHCVHEDKWNVLKDPSVDPEVLANVVIEIWDRLHTQMIAIGRRPVRLLRHRPLPVKKRRRSRPAEPDIAEGSVESPVPFMIPADEDGITSHDGSYRPTGPIRIKWMRALNLFNRFTTHL</sequence>
<dbReference type="OMA" id="HEIQMGS"/>
<name>A0A7M7KFZ7_VARDE</name>
<protein>
    <recommendedName>
        <fullName evidence="2">TIR domain-containing protein</fullName>
    </recommendedName>
</protein>
<dbReference type="InterPro" id="IPR035897">
    <property type="entry name" value="Toll_tir_struct_dom_sf"/>
</dbReference>
<reference evidence="3" key="1">
    <citation type="submission" date="2021-01" db="UniProtKB">
        <authorList>
            <consortium name="EnsemblMetazoa"/>
        </authorList>
    </citation>
    <scope>IDENTIFICATION</scope>
</reference>
<dbReference type="PANTHER" id="PTHR47508:SF3">
    <property type="entry name" value="TIR DOMAIN-CONTAINING PROTEIN"/>
    <property type="match status" value="1"/>
</dbReference>
<dbReference type="InParanoid" id="A0A7M7KFZ7"/>
<dbReference type="GeneID" id="111252099"/>
<feature type="region of interest" description="Disordered" evidence="1">
    <location>
        <begin position="1006"/>
        <end position="1026"/>
    </location>
</feature>
<dbReference type="PROSITE" id="PS50104">
    <property type="entry name" value="TIR"/>
    <property type="match status" value="1"/>
</dbReference>
<dbReference type="RefSeq" id="XP_022665257.1">
    <property type="nucleotide sequence ID" value="XM_022809522.1"/>
</dbReference>
<evidence type="ECO:0000313" key="4">
    <source>
        <dbReference type="Proteomes" id="UP000594260"/>
    </source>
</evidence>
<keyword evidence="4" id="KW-1185">Reference proteome</keyword>
<evidence type="ECO:0000313" key="3">
    <source>
        <dbReference type="EnsemblMetazoa" id="XP_022665257"/>
    </source>
</evidence>